<feature type="compositionally biased region" description="Low complexity" evidence="1">
    <location>
        <begin position="42"/>
        <end position="53"/>
    </location>
</feature>
<dbReference type="STRING" id="135651.G0PFZ7"/>
<name>G0PFZ7_CAEBE</name>
<dbReference type="AlphaFoldDB" id="G0PFZ7"/>
<evidence type="ECO:0000256" key="1">
    <source>
        <dbReference type="SAM" id="MobiDB-lite"/>
    </source>
</evidence>
<accession>G0PFZ7</accession>
<dbReference type="EMBL" id="GL380390">
    <property type="protein sequence ID" value="EGT54654.1"/>
    <property type="molecule type" value="Genomic_DNA"/>
</dbReference>
<proteinExistence type="predicted"/>
<dbReference type="Proteomes" id="UP000008068">
    <property type="component" value="Unassembled WGS sequence"/>
</dbReference>
<reference evidence="3" key="1">
    <citation type="submission" date="2011-07" db="EMBL/GenBank/DDBJ databases">
        <authorList>
            <consortium name="Caenorhabditis brenneri Sequencing and Analysis Consortium"/>
            <person name="Wilson R.K."/>
        </authorList>
    </citation>
    <scope>NUCLEOTIDE SEQUENCE [LARGE SCALE GENOMIC DNA]</scope>
    <source>
        <strain evidence="3">PB2801</strain>
    </source>
</reference>
<gene>
    <name evidence="2" type="ORF">CAEBREN_04846</name>
</gene>
<dbReference type="eggNOG" id="KOG1862">
    <property type="taxonomic scope" value="Eukaryota"/>
</dbReference>
<evidence type="ECO:0000313" key="2">
    <source>
        <dbReference type="EMBL" id="EGT54654.1"/>
    </source>
</evidence>
<dbReference type="InParanoid" id="G0PFZ7"/>
<dbReference type="OrthoDB" id="48509at2759"/>
<protein>
    <submittedName>
        <fullName evidence="2">Uncharacterized protein</fullName>
    </submittedName>
</protein>
<evidence type="ECO:0000313" key="3">
    <source>
        <dbReference type="Proteomes" id="UP000008068"/>
    </source>
</evidence>
<dbReference type="HOGENOM" id="CLU_2238985_0_0_1"/>
<feature type="region of interest" description="Disordered" evidence="1">
    <location>
        <begin position="33"/>
        <end position="73"/>
    </location>
</feature>
<keyword evidence="3" id="KW-1185">Reference proteome</keyword>
<sequence>MSYLEESKTVKEFVRQFIKLLIAMRAAGGDLTSASTVAVAPSDSNSGSNSNSGNGQGKNKKKKKKKQDLKGNILGFRGAAASDRLNKGEIDAFPTAPVNSSRR</sequence>
<feature type="compositionally biased region" description="Basic residues" evidence="1">
    <location>
        <begin position="58"/>
        <end position="67"/>
    </location>
</feature>
<organism evidence="3">
    <name type="scientific">Caenorhabditis brenneri</name>
    <name type="common">Nematode worm</name>
    <dbReference type="NCBI Taxonomy" id="135651"/>
    <lineage>
        <taxon>Eukaryota</taxon>
        <taxon>Metazoa</taxon>
        <taxon>Ecdysozoa</taxon>
        <taxon>Nematoda</taxon>
        <taxon>Chromadorea</taxon>
        <taxon>Rhabditida</taxon>
        <taxon>Rhabditina</taxon>
        <taxon>Rhabditomorpha</taxon>
        <taxon>Rhabditoidea</taxon>
        <taxon>Rhabditidae</taxon>
        <taxon>Peloderinae</taxon>
        <taxon>Caenorhabditis</taxon>
    </lineage>
</organism>